<protein>
    <submittedName>
        <fullName evidence="1">Uncharacterized protein</fullName>
    </submittedName>
</protein>
<evidence type="ECO:0000313" key="2">
    <source>
        <dbReference type="Proteomes" id="UP000276282"/>
    </source>
</evidence>
<evidence type="ECO:0000313" key="1">
    <source>
        <dbReference type="EMBL" id="RKS42745.1"/>
    </source>
</evidence>
<name>A0A495NYA4_9FLAO</name>
<dbReference type="Proteomes" id="UP000276282">
    <property type="component" value="Unassembled WGS sequence"/>
</dbReference>
<organism evidence="1 2">
    <name type="scientific">Gillisia mitskevichiae</name>
    <dbReference type="NCBI Taxonomy" id="270921"/>
    <lineage>
        <taxon>Bacteria</taxon>
        <taxon>Pseudomonadati</taxon>
        <taxon>Bacteroidota</taxon>
        <taxon>Flavobacteriia</taxon>
        <taxon>Flavobacteriales</taxon>
        <taxon>Flavobacteriaceae</taxon>
        <taxon>Gillisia</taxon>
    </lineage>
</organism>
<dbReference type="EMBL" id="RBLG01000006">
    <property type="protein sequence ID" value="RKS42745.1"/>
    <property type="molecule type" value="Genomic_DNA"/>
</dbReference>
<gene>
    <name evidence="1" type="ORF">BC962_3032</name>
</gene>
<comment type="caution">
    <text evidence="1">The sequence shown here is derived from an EMBL/GenBank/DDBJ whole genome shotgun (WGS) entry which is preliminary data.</text>
</comment>
<accession>A0A495NYA4</accession>
<proteinExistence type="predicted"/>
<keyword evidence="2" id="KW-1185">Reference proteome</keyword>
<dbReference type="AlphaFoldDB" id="A0A495NYA4"/>
<sequence>MNLACNEKTSEVRYYPNFEISNKDKIQKMILDTTQMNFKKITNWIGNNQYNGILSIIEFEDNKITKRIIPSVRGNGLIKQRNMLSITSDSILIDNGYPVSELKRILKRHYLNNNNIPYYSESAYKAAIEITIDTSKSGADLKKLLTKLTRDFDEVKNEVEDSIKLRFLFSYLRQTPPPPPPPKSEDDY</sequence>
<reference evidence="1 2" key="1">
    <citation type="submission" date="2018-10" db="EMBL/GenBank/DDBJ databases">
        <title>Genomic Encyclopedia of Archaeal and Bacterial Type Strains, Phase II (KMG-II): from individual species to whole genera.</title>
        <authorList>
            <person name="Goeker M."/>
        </authorList>
    </citation>
    <scope>NUCLEOTIDE SEQUENCE [LARGE SCALE GENOMIC DNA]</scope>
    <source>
        <strain evidence="1 2">DSM 19839</strain>
    </source>
</reference>